<dbReference type="Proteomes" id="UP000326396">
    <property type="component" value="Linkage Group LG6"/>
</dbReference>
<organism evidence="2 3">
    <name type="scientific">Mikania micrantha</name>
    <name type="common">bitter vine</name>
    <dbReference type="NCBI Taxonomy" id="192012"/>
    <lineage>
        <taxon>Eukaryota</taxon>
        <taxon>Viridiplantae</taxon>
        <taxon>Streptophyta</taxon>
        <taxon>Embryophyta</taxon>
        <taxon>Tracheophyta</taxon>
        <taxon>Spermatophyta</taxon>
        <taxon>Magnoliopsida</taxon>
        <taxon>eudicotyledons</taxon>
        <taxon>Gunneridae</taxon>
        <taxon>Pentapetalae</taxon>
        <taxon>asterids</taxon>
        <taxon>campanulids</taxon>
        <taxon>Asterales</taxon>
        <taxon>Asteraceae</taxon>
        <taxon>Asteroideae</taxon>
        <taxon>Heliantheae alliance</taxon>
        <taxon>Eupatorieae</taxon>
        <taxon>Mikania</taxon>
    </lineage>
</organism>
<sequence>MIPPRRGQNQIKRRIFKQIVNSAVAVALKATNMMMKNTGGRKEVDSSSICESSPVTNSDAGLNSDGVSDSGFID</sequence>
<name>A0A5N6M7I6_9ASTR</name>
<dbReference type="EMBL" id="SZYD01000016">
    <property type="protein sequence ID" value="KAD3336386.1"/>
    <property type="molecule type" value="Genomic_DNA"/>
</dbReference>
<keyword evidence="3" id="KW-1185">Reference proteome</keyword>
<reference evidence="2 3" key="1">
    <citation type="submission" date="2019-05" db="EMBL/GenBank/DDBJ databases">
        <title>Mikania micrantha, genome provides insights into the molecular mechanism of rapid growth.</title>
        <authorList>
            <person name="Liu B."/>
        </authorList>
    </citation>
    <scope>NUCLEOTIDE SEQUENCE [LARGE SCALE GENOMIC DNA]</scope>
    <source>
        <strain evidence="2">NLD-2019</strain>
        <tissue evidence="2">Leaf</tissue>
    </source>
</reference>
<proteinExistence type="predicted"/>
<feature type="compositionally biased region" description="Polar residues" evidence="1">
    <location>
        <begin position="46"/>
        <end position="67"/>
    </location>
</feature>
<evidence type="ECO:0000256" key="1">
    <source>
        <dbReference type="SAM" id="MobiDB-lite"/>
    </source>
</evidence>
<comment type="caution">
    <text evidence="2">The sequence shown here is derived from an EMBL/GenBank/DDBJ whole genome shotgun (WGS) entry which is preliminary data.</text>
</comment>
<feature type="region of interest" description="Disordered" evidence="1">
    <location>
        <begin position="37"/>
        <end position="74"/>
    </location>
</feature>
<protein>
    <submittedName>
        <fullName evidence="2">Uncharacterized protein</fullName>
    </submittedName>
</protein>
<accession>A0A5N6M7I6</accession>
<dbReference type="OrthoDB" id="1717876at2759"/>
<dbReference type="AlphaFoldDB" id="A0A5N6M7I6"/>
<gene>
    <name evidence="2" type="ORF">E3N88_31905</name>
</gene>
<evidence type="ECO:0000313" key="3">
    <source>
        <dbReference type="Proteomes" id="UP000326396"/>
    </source>
</evidence>
<evidence type="ECO:0000313" key="2">
    <source>
        <dbReference type="EMBL" id="KAD3336386.1"/>
    </source>
</evidence>